<evidence type="ECO:0000313" key="1">
    <source>
        <dbReference type="EMBL" id="GAB94041.1"/>
    </source>
</evidence>
<dbReference type="STRING" id="1184609.KILIM_001_00430"/>
<dbReference type="Gene3D" id="3.40.50.2000">
    <property type="entry name" value="Glycogen Phosphorylase B"/>
    <property type="match status" value="2"/>
</dbReference>
<dbReference type="EMBL" id="BAHD01000001">
    <property type="protein sequence ID" value="GAB94041.1"/>
    <property type="molecule type" value="Genomic_DNA"/>
</dbReference>
<dbReference type="OrthoDB" id="8878585at2"/>
<dbReference type="PANTHER" id="PTHR12526">
    <property type="entry name" value="GLYCOSYLTRANSFERASE"/>
    <property type="match status" value="1"/>
</dbReference>
<sequence length="412" mass="42957">MKTVTAAQPRLLVVNPAADLYGSDRMLLEAAAGAVERGWHVDAALGAHGPLADALTAAGVCLHHLEAPVLRKGDLNVAGLGRLVARTARTTVAIGALVRRARPDVVYVNTVTMPWWLVVARAMRVRSVVHVHEAEAALSTPLQVALTVPLRIANTVVFNSRTSRAVATAVPGAGRGLAAAPVVLNGLAGPAPTPPRETLAEGPRLLYVGRLSPRKGVDVAVEAVGLLHQRGIPARLDIVGAVFPGYEWFEAQLRQSIAAAGLQEAITLHGFREDVAALRAVTDIALVPSVADESFGNVVVESLLAQRPAVVADQAGLREASEGFGSVAATRASDAADLADGIATVVAEWSKWRRAAIQDSELARRRHAPSHYCDEIVRVLAGTEVPQVEVGPVVTAPAGGSPATEVHASEAA</sequence>
<gene>
    <name evidence="1" type="ORF">KILIM_001_00430</name>
</gene>
<proteinExistence type="predicted"/>
<comment type="caution">
    <text evidence="1">The sequence shown here is derived from an EMBL/GenBank/DDBJ whole genome shotgun (WGS) entry which is preliminary data.</text>
</comment>
<dbReference type="AlphaFoldDB" id="K6WJS2"/>
<keyword evidence="2" id="KW-1185">Reference proteome</keyword>
<name>K6WJS2_9MICO</name>
<dbReference type="Proteomes" id="UP000008366">
    <property type="component" value="Unassembled WGS sequence"/>
</dbReference>
<dbReference type="RefSeq" id="WP_006590574.1">
    <property type="nucleotide sequence ID" value="NZ_BAHD01000001.1"/>
</dbReference>
<protein>
    <submittedName>
        <fullName evidence="1">Putative glycosyltransferase</fullName>
    </submittedName>
</protein>
<dbReference type="eggNOG" id="COG0438">
    <property type="taxonomic scope" value="Bacteria"/>
</dbReference>
<evidence type="ECO:0000313" key="2">
    <source>
        <dbReference type="Proteomes" id="UP000008366"/>
    </source>
</evidence>
<dbReference type="PANTHER" id="PTHR12526:SF638">
    <property type="entry name" value="SPORE COAT PROTEIN SA"/>
    <property type="match status" value="1"/>
</dbReference>
<keyword evidence="1" id="KW-0808">Transferase</keyword>
<dbReference type="GO" id="GO:0016757">
    <property type="term" value="F:glycosyltransferase activity"/>
    <property type="evidence" value="ECO:0007669"/>
    <property type="project" value="TreeGrafter"/>
</dbReference>
<dbReference type="Pfam" id="PF13692">
    <property type="entry name" value="Glyco_trans_1_4"/>
    <property type="match status" value="1"/>
</dbReference>
<accession>K6WJS2</accession>
<organism evidence="1 2">
    <name type="scientific">Kineosphaera limosa NBRC 100340</name>
    <dbReference type="NCBI Taxonomy" id="1184609"/>
    <lineage>
        <taxon>Bacteria</taxon>
        <taxon>Bacillati</taxon>
        <taxon>Actinomycetota</taxon>
        <taxon>Actinomycetes</taxon>
        <taxon>Micrococcales</taxon>
        <taxon>Dermatophilaceae</taxon>
        <taxon>Kineosphaera</taxon>
    </lineage>
</organism>
<reference evidence="1 2" key="1">
    <citation type="submission" date="2012-08" db="EMBL/GenBank/DDBJ databases">
        <title>Whole genome shotgun sequence of Kineosphaera limosa NBRC 100340.</title>
        <authorList>
            <person name="Yoshida I."/>
            <person name="Isaki S."/>
            <person name="Hosoyama A."/>
            <person name="Tsuchikane K."/>
            <person name="Katsumata H."/>
            <person name="Ando Y."/>
            <person name="Ohji S."/>
            <person name="Hamada M."/>
            <person name="Tamura T."/>
            <person name="Yamazoe A."/>
            <person name="Yamazaki S."/>
            <person name="Fujita N."/>
        </authorList>
    </citation>
    <scope>NUCLEOTIDE SEQUENCE [LARGE SCALE GENOMIC DNA]</scope>
    <source>
        <strain evidence="1 2">NBRC 100340</strain>
    </source>
</reference>
<dbReference type="SUPFAM" id="SSF53756">
    <property type="entry name" value="UDP-Glycosyltransferase/glycogen phosphorylase"/>
    <property type="match status" value="1"/>
</dbReference>